<keyword evidence="2" id="KW-0812">Transmembrane</keyword>
<evidence type="ECO:0000313" key="4">
    <source>
        <dbReference type="Proteomes" id="UP000474159"/>
    </source>
</evidence>
<accession>A0A6L3SYG6</accession>
<keyword evidence="2" id="KW-0472">Membrane</keyword>
<feature type="region of interest" description="Disordered" evidence="1">
    <location>
        <begin position="1"/>
        <end position="31"/>
    </location>
</feature>
<feature type="transmembrane region" description="Helical" evidence="2">
    <location>
        <begin position="157"/>
        <end position="176"/>
    </location>
</feature>
<feature type="transmembrane region" description="Helical" evidence="2">
    <location>
        <begin position="63"/>
        <end position="82"/>
    </location>
</feature>
<keyword evidence="2" id="KW-1133">Transmembrane helix</keyword>
<dbReference type="RefSeq" id="WP_151001452.1">
    <property type="nucleotide sequence ID" value="NZ_VZZK01000018.1"/>
</dbReference>
<keyword evidence="4" id="KW-1185">Reference proteome</keyword>
<protein>
    <submittedName>
        <fullName evidence="3">Uncharacterized protein</fullName>
    </submittedName>
</protein>
<proteinExistence type="predicted"/>
<dbReference type="AlphaFoldDB" id="A0A6L3SYG6"/>
<feature type="transmembrane region" description="Helical" evidence="2">
    <location>
        <begin position="127"/>
        <end position="151"/>
    </location>
</feature>
<feature type="transmembrane region" description="Helical" evidence="2">
    <location>
        <begin position="88"/>
        <end position="107"/>
    </location>
</feature>
<organism evidence="3 4">
    <name type="scientific">Methylobacterium soli</name>
    <dbReference type="NCBI Taxonomy" id="553447"/>
    <lineage>
        <taxon>Bacteria</taxon>
        <taxon>Pseudomonadati</taxon>
        <taxon>Pseudomonadota</taxon>
        <taxon>Alphaproteobacteria</taxon>
        <taxon>Hyphomicrobiales</taxon>
        <taxon>Methylobacteriaceae</taxon>
        <taxon>Methylobacterium</taxon>
    </lineage>
</organism>
<name>A0A6L3SYG6_9HYPH</name>
<dbReference type="EMBL" id="VZZK01000018">
    <property type="protein sequence ID" value="KAB1077727.1"/>
    <property type="molecule type" value="Genomic_DNA"/>
</dbReference>
<comment type="caution">
    <text evidence="3">The sequence shown here is derived from an EMBL/GenBank/DDBJ whole genome shotgun (WGS) entry which is preliminary data.</text>
</comment>
<evidence type="ECO:0000256" key="2">
    <source>
        <dbReference type="SAM" id="Phobius"/>
    </source>
</evidence>
<evidence type="ECO:0000256" key="1">
    <source>
        <dbReference type="SAM" id="MobiDB-lite"/>
    </source>
</evidence>
<sequence>MVEEALRPTHATRASRATISDGPPLGRAGLGPGRVGLGPGRVGLGPGRVGLGQGRAGLGLGRAGLGLGRAGLVGLALLFGWLAPAPNAWPAGALLGALLLDAVSRAVAAQVARRGGIAAALGGLPSLVLGLGSGTGLAVAALSAALALLAWPAAFPVLASALAGLVTIGACARLALARIVHRIGRDPDLTGP</sequence>
<evidence type="ECO:0000313" key="3">
    <source>
        <dbReference type="EMBL" id="KAB1077727.1"/>
    </source>
</evidence>
<reference evidence="3 4" key="1">
    <citation type="submission" date="2019-09" db="EMBL/GenBank/DDBJ databases">
        <title>YIM 48816 draft genome.</title>
        <authorList>
            <person name="Jiang L."/>
        </authorList>
    </citation>
    <scope>NUCLEOTIDE SEQUENCE [LARGE SCALE GENOMIC DNA]</scope>
    <source>
        <strain evidence="3 4">YIM 48816</strain>
    </source>
</reference>
<gene>
    <name evidence="3" type="ORF">F6X53_17345</name>
</gene>
<dbReference type="Proteomes" id="UP000474159">
    <property type="component" value="Unassembled WGS sequence"/>
</dbReference>